<dbReference type="Pfam" id="PF00176">
    <property type="entry name" value="SNF2-rel_dom"/>
    <property type="match status" value="1"/>
</dbReference>
<dbReference type="InterPro" id="IPR027417">
    <property type="entry name" value="P-loop_NTPase"/>
</dbReference>
<feature type="domain" description="Helicase ATP-binding" evidence="6">
    <location>
        <begin position="147"/>
        <end position="332"/>
    </location>
</feature>
<evidence type="ECO:0000256" key="3">
    <source>
        <dbReference type="ARBA" id="ARBA00022806"/>
    </source>
</evidence>
<dbReference type="SUPFAM" id="SSF52540">
    <property type="entry name" value="P-loop containing nucleoside triphosphate hydrolases"/>
    <property type="match status" value="2"/>
</dbReference>
<keyword evidence="1" id="KW-0547">Nucleotide-binding</keyword>
<dbReference type="InterPro" id="IPR038718">
    <property type="entry name" value="SNF2-like_sf"/>
</dbReference>
<dbReference type="SMART" id="SM00487">
    <property type="entry name" value="DEXDc"/>
    <property type="match status" value="1"/>
</dbReference>
<keyword evidence="3 8" id="KW-0347">Helicase</keyword>
<dbReference type="AlphaFoldDB" id="A0AB33KC02"/>
<feature type="coiled-coil region" evidence="5">
    <location>
        <begin position="978"/>
        <end position="1034"/>
    </location>
</feature>
<dbReference type="SMART" id="SM00490">
    <property type="entry name" value="HELICc"/>
    <property type="match status" value="1"/>
</dbReference>
<dbReference type="InterPro" id="IPR014001">
    <property type="entry name" value="Helicase_ATP-bd"/>
</dbReference>
<accession>A0AB33KC02</accession>
<organism evidence="8">
    <name type="scientific">Streptomyces sp. CMC78</name>
    <dbReference type="NCBI Taxonomy" id="3231512"/>
    <lineage>
        <taxon>Bacteria</taxon>
        <taxon>Bacillati</taxon>
        <taxon>Actinomycetota</taxon>
        <taxon>Actinomycetes</taxon>
        <taxon>Kitasatosporales</taxon>
        <taxon>Streptomycetaceae</taxon>
        <taxon>Streptomyces</taxon>
    </lineage>
</organism>
<evidence type="ECO:0000259" key="6">
    <source>
        <dbReference type="PROSITE" id="PS51192"/>
    </source>
</evidence>
<protein>
    <submittedName>
        <fullName evidence="8">DISARM system SNF2-like helicase DrmD</fullName>
    </submittedName>
</protein>
<keyword evidence="4" id="KW-0067">ATP-binding</keyword>
<reference evidence="8" key="1">
    <citation type="submission" date="2024-07" db="EMBL/GenBank/DDBJ databases">
        <title>Complete genome sequences of cellulolytic bacteria, Kitasatospora sp. CMC57 and Streptomyces sp. CMC78, isolated from Japanese agricultural soil.</title>
        <authorList>
            <person name="Hashimoto T."/>
            <person name="Ito M."/>
            <person name="Iwamoto M."/>
            <person name="Fukahori D."/>
            <person name="Shoda T."/>
            <person name="Sakoda M."/>
            <person name="Morohoshi T."/>
            <person name="Mitsuboshi M."/>
            <person name="Nishizawa T."/>
        </authorList>
    </citation>
    <scope>NUCLEOTIDE SEQUENCE</scope>
    <source>
        <strain evidence="8">CMC78</strain>
    </source>
</reference>
<dbReference type="PANTHER" id="PTHR45766:SF6">
    <property type="entry name" value="SWI_SNF-RELATED MATRIX-ASSOCIATED ACTIN-DEPENDENT REGULATOR OF CHROMATIN SUBFAMILY A-LIKE PROTEIN 1"/>
    <property type="match status" value="1"/>
</dbReference>
<dbReference type="PROSITE" id="PS51194">
    <property type="entry name" value="HELICASE_CTER"/>
    <property type="match status" value="1"/>
</dbReference>
<dbReference type="Gene3D" id="3.40.50.10810">
    <property type="entry name" value="Tandem AAA-ATPase domain"/>
    <property type="match status" value="1"/>
</dbReference>
<dbReference type="PROSITE" id="PS51192">
    <property type="entry name" value="HELICASE_ATP_BIND_1"/>
    <property type="match status" value="1"/>
</dbReference>
<dbReference type="GO" id="GO:0016787">
    <property type="term" value="F:hydrolase activity"/>
    <property type="evidence" value="ECO:0007669"/>
    <property type="project" value="UniProtKB-KW"/>
</dbReference>
<gene>
    <name evidence="8" type="primary">drmD</name>
    <name evidence="8" type="ORF">SCMC78_26730</name>
</gene>
<dbReference type="Pfam" id="PF00271">
    <property type="entry name" value="Helicase_C"/>
    <property type="match status" value="1"/>
</dbReference>
<dbReference type="InterPro" id="IPR049730">
    <property type="entry name" value="SNF2/RAD54-like_C"/>
</dbReference>
<dbReference type="GO" id="GO:0005524">
    <property type="term" value="F:ATP binding"/>
    <property type="evidence" value="ECO:0007669"/>
    <property type="project" value="UniProtKB-KW"/>
</dbReference>
<dbReference type="CDD" id="cd18011">
    <property type="entry name" value="DEXDc_RapA"/>
    <property type="match status" value="1"/>
</dbReference>
<dbReference type="NCBIfam" id="NF038317">
    <property type="entry name" value="DISARM_DrmD"/>
    <property type="match status" value="1"/>
</dbReference>
<evidence type="ECO:0000256" key="4">
    <source>
        <dbReference type="ARBA" id="ARBA00022840"/>
    </source>
</evidence>
<keyword evidence="2" id="KW-0378">Hydrolase</keyword>
<evidence type="ECO:0000256" key="5">
    <source>
        <dbReference type="SAM" id="Coils"/>
    </source>
</evidence>
<evidence type="ECO:0000259" key="7">
    <source>
        <dbReference type="PROSITE" id="PS51194"/>
    </source>
</evidence>
<dbReference type="InterPro" id="IPR001650">
    <property type="entry name" value="Helicase_C-like"/>
</dbReference>
<dbReference type="PANTHER" id="PTHR45766">
    <property type="entry name" value="DNA ANNEALING HELICASE AND ENDONUCLEASE ZRANB3 FAMILY MEMBER"/>
    <property type="match status" value="1"/>
</dbReference>
<evidence type="ECO:0000256" key="2">
    <source>
        <dbReference type="ARBA" id="ARBA00022801"/>
    </source>
</evidence>
<dbReference type="KEGG" id="stcm:SCMC78_26730"/>
<sequence>MTDMAVGTDRTESETGEVTGVPAHGQLVTVRNRPWVVTDVTRSAVSAEDPARAAAASAPHLVTLVSVEDDARDEELRVVWELEQGTFVHQQYALPSPTDGIDAPERLDAFLDAVRWGAIASADKTSLQAPFRSGAEIQDYQLAPVVRALSMPRTNLLIADDVGLGKTIEAGLVMQELMLRHRARTMLIVCPAGLTLQWQDEMRDKFGLDFRILNTAMLKELRRSRGLHTNPWTHYPRLIVSVDWLKRERPMRMLREVLPQIPEYPRAFDLLVVDEVHTCAPSGTGEYGVDSQRTKAIRTLAPHCEHRLFLSATPHNGFLNSFTALLELLDDHRFARGVKPSDEQLRRVMVRRLKSELPKTWDGKARFPERVPHALEVRYADDARAAYRKLSAYARSRREAGGGTRAARSASDFVTTLLKKRFLSSPKAFAETIDVHIATMTKGPATEQAPSEKVLRPLIERVEETAESDEEHAEAAERALNAVRQASRSLTADEHTQLKELSVWARTATKRPDAKFAALRDWLDGIVCKNGPAGDWEPDRVIVFTEYRDTQRWLHDRLIAAGYPQDRIAQLYGGQQPEEREHIKTVFQEDPSLAPIRILLATDAASEGINLQAHCHRLLHWEIPWNPNRLEQRNGRIDRHGQRADQVDVFHFVPEGWQGFTAADDDPDSQHEDGTLEDELHFLAVAARKTERIREDLGSAGEVIAAQVEQKMLGRRSDWTAADAEISKRSGQAVLKVDRDLARELEKLVAELAGSRDTLHLTPETVERVVRTGLQLAHRKDLTETADPAGGDSPARCFRLPELPGAWAHARNDGLRHPLTGRERPVVFDERDARRRTDVVLMHLGHRLVQMCLRLLRAELWSGGREAKLSRVTARVVPGDLLRTPAVIAHGRVVISGRGGARLHEEIITAGGALVGGKLDTARQEELDAWLSSAGEELPAEEVTDRLTALWPQLEERLSRALRNRAHTRFRSVEKLLAARCEEEVQGVRKVLAELERSIRDRLDDHGYWEQGSLFDVDDERRQLRADREALRERLDTIPALIESESDALRARWADPTPRWFPVAVTFLVPSALARGDRR</sequence>
<keyword evidence="5" id="KW-0175">Coiled coil</keyword>
<evidence type="ECO:0000256" key="1">
    <source>
        <dbReference type="ARBA" id="ARBA00022741"/>
    </source>
</evidence>
<name>A0AB33KC02_9ACTN</name>
<evidence type="ECO:0000313" key="8">
    <source>
        <dbReference type="EMBL" id="BFP52866.1"/>
    </source>
</evidence>
<dbReference type="CDD" id="cd18793">
    <property type="entry name" value="SF2_C_SNF"/>
    <property type="match status" value="1"/>
</dbReference>
<dbReference type="Gene3D" id="3.40.50.300">
    <property type="entry name" value="P-loop containing nucleotide triphosphate hydrolases"/>
    <property type="match status" value="1"/>
</dbReference>
<dbReference type="EMBL" id="AP035884">
    <property type="protein sequence ID" value="BFP52866.1"/>
    <property type="molecule type" value="Genomic_DNA"/>
</dbReference>
<feature type="domain" description="Helicase C-terminal" evidence="7">
    <location>
        <begin position="518"/>
        <end position="712"/>
    </location>
</feature>
<dbReference type="InterPro" id="IPR000330">
    <property type="entry name" value="SNF2_N"/>
</dbReference>
<feature type="coiled-coil region" evidence="5">
    <location>
        <begin position="459"/>
        <end position="493"/>
    </location>
</feature>
<dbReference type="GO" id="GO:0004386">
    <property type="term" value="F:helicase activity"/>
    <property type="evidence" value="ECO:0007669"/>
    <property type="project" value="UniProtKB-KW"/>
</dbReference>
<proteinExistence type="predicted"/>
<dbReference type="InterPro" id="IPR057342">
    <property type="entry name" value="DEXDc_RapA"/>
</dbReference>